<comment type="caution">
    <text evidence="6">The sequence shown here is derived from an EMBL/GenBank/DDBJ whole genome shotgun (WGS) entry which is preliminary data.</text>
</comment>
<comment type="similarity">
    <text evidence="1">Belongs to the indoleamine 2,3-dioxygenase family.</text>
</comment>
<organism evidence="6 7">
    <name type="scientific">Thelephora terrestris</name>
    <dbReference type="NCBI Taxonomy" id="56493"/>
    <lineage>
        <taxon>Eukaryota</taxon>
        <taxon>Fungi</taxon>
        <taxon>Dikarya</taxon>
        <taxon>Basidiomycota</taxon>
        <taxon>Agaricomycotina</taxon>
        <taxon>Agaricomycetes</taxon>
        <taxon>Thelephorales</taxon>
        <taxon>Thelephoraceae</taxon>
        <taxon>Thelephora</taxon>
    </lineage>
</organism>
<keyword evidence="3 4" id="KW-0408">Iron</keyword>
<dbReference type="GO" id="GO:0046872">
    <property type="term" value="F:metal ion binding"/>
    <property type="evidence" value="ECO:0007669"/>
    <property type="project" value="UniProtKB-KW"/>
</dbReference>
<dbReference type="PANTHER" id="PTHR28657:SF5">
    <property type="entry name" value="INDOLEAMINE 2,3-DIOXYGENASE"/>
    <property type="match status" value="1"/>
</dbReference>
<dbReference type="OrthoDB" id="540174at2759"/>
<dbReference type="GO" id="GO:0019441">
    <property type="term" value="P:L-tryptophan catabolic process to kynurenine"/>
    <property type="evidence" value="ECO:0007669"/>
    <property type="project" value="InterPro"/>
</dbReference>
<dbReference type="GO" id="GO:0033754">
    <property type="term" value="F:indoleamine 2,3-dioxygenase activity"/>
    <property type="evidence" value="ECO:0007669"/>
    <property type="project" value="TreeGrafter"/>
</dbReference>
<dbReference type="InterPro" id="IPR037217">
    <property type="entry name" value="Trp/Indoleamine_2_3_dOase-like"/>
</dbReference>
<dbReference type="GO" id="GO:0020037">
    <property type="term" value="F:heme binding"/>
    <property type="evidence" value="ECO:0007669"/>
    <property type="project" value="InterPro"/>
</dbReference>
<keyword evidence="4" id="KW-0349">Heme</keyword>
<dbReference type="EMBL" id="WIUZ02000001">
    <property type="protein sequence ID" value="KAF9792843.1"/>
    <property type="molecule type" value="Genomic_DNA"/>
</dbReference>
<accession>A0A9P6LDB0</accession>
<name>A0A9P6LDB0_9AGAM</name>
<dbReference type="PANTHER" id="PTHR28657">
    <property type="entry name" value="INDOLEAMINE 2,3-DIOXYGENASE"/>
    <property type="match status" value="1"/>
</dbReference>
<keyword evidence="2 4" id="KW-0479">Metal-binding</keyword>
<dbReference type="GO" id="GO:0034354">
    <property type="term" value="P:'de novo' NAD+ biosynthetic process from L-tryptophan"/>
    <property type="evidence" value="ECO:0007669"/>
    <property type="project" value="TreeGrafter"/>
</dbReference>
<evidence type="ECO:0000313" key="7">
    <source>
        <dbReference type="Proteomes" id="UP000736335"/>
    </source>
</evidence>
<dbReference type="AlphaFoldDB" id="A0A9P6LDB0"/>
<protein>
    <submittedName>
        <fullName evidence="6">Indoleamine 2,3-dioxygenase</fullName>
    </submittedName>
</protein>
<sequence>MNALLLIHLIQKISSYYGRCPSTSDSRCTLEKYDIDEYQGFFPSVAHEKLPKSFDIWEAHLADANGRLILGEVEDADFAETESTREWREVIDNWPVLTTESLEDEPRLLQRAHTVLAWLVQHYAHSIPTDRTEPIRIPKSLAVPLVRVSKILRMAPILTFADTVLWNARPRDHRRPLSMDNVRFENTFSGTEDEENFYRSSASVELRGVEVIQIIHRYLNLDDPQNRINESGLRSDLLRLKTVLQELTELMEGVKEAVDPRVFYWQVRPWFDGNGSGGGRRWVYEGVAESAVVDTSGPSAGQSTIIHAIDAFLGIDHRQLRCPIPSVRKQHGDTAFMDRMRRYMPGLHRDFLDHLDDIPVTIKKVAMERPCLREAYNDAVKALKRLRDIHIRVACLYIVSMARSQPPDGFQRRVNRGLDGARGTGGNHVASLLKSGRDATQNAVLE</sequence>
<dbReference type="Proteomes" id="UP000736335">
    <property type="component" value="Unassembled WGS sequence"/>
</dbReference>
<evidence type="ECO:0000256" key="1">
    <source>
        <dbReference type="ARBA" id="ARBA00007119"/>
    </source>
</evidence>
<evidence type="ECO:0000256" key="3">
    <source>
        <dbReference type="ARBA" id="ARBA00023004"/>
    </source>
</evidence>
<reference evidence="6" key="1">
    <citation type="journal article" date="2020" name="Nat. Commun.">
        <title>Large-scale genome sequencing of mycorrhizal fungi provides insights into the early evolution of symbiotic traits.</title>
        <authorList>
            <person name="Miyauchi S."/>
            <person name="Kiss E."/>
            <person name="Kuo A."/>
            <person name="Drula E."/>
            <person name="Kohler A."/>
            <person name="Sanchez-Garcia M."/>
            <person name="Morin E."/>
            <person name="Andreopoulos B."/>
            <person name="Barry K.W."/>
            <person name="Bonito G."/>
            <person name="Buee M."/>
            <person name="Carver A."/>
            <person name="Chen C."/>
            <person name="Cichocki N."/>
            <person name="Clum A."/>
            <person name="Culley D."/>
            <person name="Crous P.W."/>
            <person name="Fauchery L."/>
            <person name="Girlanda M."/>
            <person name="Hayes R.D."/>
            <person name="Keri Z."/>
            <person name="LaButti K."/>
            <person name="Lipzen A."/>
            <person name="Lombard V."/>
            <person name="Magnuson J."/>
            <person name="Maillard F."/>
            <person name="Murat C."/>
            <person name="Nolan M."/>
            <person name="Ohm R.A."/>
            <person name="Pangilinan J."/>
            <person name="Pereira M.F."/>
            <person name="Perotto S."/>
            <person name="Peter M."/>
            <person name="Pfister S."/>
            <person name="Riley R."/>
            <person name="Sitrit Y."/>
            <person name="Stielow J.B."/>
            <person name="Szollosi G."/>
            <person name="Zifcakova L."/>
            <person name="Stursova M."/>
            <person name="Spatafora J.W."/>
            <person name="Tedersoo L."/>
            <person name="Vaario L.M."/>
            <person name="Yamada A."/>
            <person name="Yan M."/>
            <person name="Wang P."/>
            <person name="Xu J."/>
            <person name="Bruns T."/>
            <person name="Baldrian P."/>
            <person name="Vilgalys R."/>
            <person name="Dunand C."/>
            <person name="Henrissat B."/>
            <person name="Grigoriev I.V."/>
            <person name="Hibbett D."/>
            <person name="Nagy L.G."/>
            <person name="Martin F.M."/>
        </authorList>
    </citation>
    <scope>NUCLEOTIDE SEQUENCE</scope>
    <source>
        <strain evidence="6">UH-Tt-Lm1</strain>
    </source>
</reference>
<evidence type="ECO:0000313" key="6">
    <source>
        <dbReference type="EMBL" id="KAF9792843.1"/>
    </source>
</evidence>
<evidence type="ECO:0000256" key="2">
    <source>
        <dbReference type="ARBA" id="ARBA00022723"/>
    </source>
</evidence>
<dbReference type="Pfam" id="PF01231">
    <property type="entry name" value="IDO"/>
    <property type="match status" value="1"/>
</dbReference>
<evidence type="ECO:0000256" key="5">
    <source>
        <dbReference type="SAM" id="MobiDB-lite"/>
    </source>
</evidence>
<gene>
    <name evidence="6" type="ORF">BJ322DRAFT_79524</name>
</gene>
<feature type="region of interest" description="Disordered" evidence="5">
    <location>
        <begin position="409"/>
        <end position="430"/>
    </location>
</feature>
<dbReference type="GO" id="GO:0005737">
    <property type="term" value="C:cytoplasm"/>
    <property type="evidence" value="ECO:0007669"/>
    <property type="project" value="TreeGrafter"/>
</dbReference>
<reference evidence="6" key="2">
    <citation type="submission" date="2020-11" db="EMBL/GenBank/DDBJ databases">
        <authorList>
            <consortium name="DOE Joint Genome Institute"/>
            <person name="Kuo A."/>
            <person name="Miyauchi S."/>
            <person name="Kiss E."/>
            <person name="Drula E."/>
            <person name="Kohler A."/>
            <person name="Sanchez-Garcia M."/>
            <person name="Andreopoulos B."/>
            <person name="Barry K.W."/>
            <person name="Bonito G."/>
            <person name="Buee M."/>
            <person name="Carver A."/>
            <person name="Chen C."/>
            <person name="Cichocki N."/>
            <person name="Clum A."/>
            <person name="Culley D."/>
            <person name="Crous P.W."/>
            <person name="Fauchery L."/>
            <person name="Girlanda M."/>
            <person name="Hayes R."/>
            <person name="Keri Z."/>
            <person name="Labutti K."/>
            <person name="Lipzen A."/>
            <person name="Lombard V."/>
            <person name="Magnuson J."/>
            <person name="Maillard F."/>
            <person name="Morin E."/>
            <person name="Murat C."/>
            <person name="Nolan M."/>
            <person name="Ohm R."/>
            <person name="Pangilinan J."/>
            <person name="Pereira M."/>
            <person name="Perotto S."/>
            <person name="Peter M."/>
            <person name="Riley R."/>
            <person name="Sitrit Y."/>
            <person name="Stielow B."/>
            <person name="Szollosi G."/>
            <person name="Zifcakova L."/>
            <person name="Stursova M."/>
            <person name="Spatafora J.W."/>
            <person name="Tedersoo L."/>
            <person name="Vaario L.-M."/>
            <person name="Yamada A."/>
            <person name="Yan M."/>
            <person name="Wang P."/>
            <person name="Xu J."/>
            <person name="Bruns T."/>
            <person name="Baldrian P."/>
            <person name="Vilgalys R."/>
            <person name="Henrissat B."/>
            <person name="Grigoriev I.V."/>
            <person name="Hibbett D."/>
            <person name="Nagy L.G."/>
            <person name="Martin F.M."/>
        </authorList>
    </citation>
    <scope>NUCLEOTIDE SEQUENCE</scope>
    <source>
        <strain evidence="6">UH-Tt-Lm1</strain>
    </source>
</reference>
<dbReference type="SUPFAM" id="SSF140959">
    <property type="entry name" value="Indolic compounds 2,3-dioxygenase-like"/>
    <property type="match status" value="1"/>
</dbReference>
<proteinExistence type="inferred from homology"/>
<evidence type="ECO:0000256" key="4">
    <source>
        <dbReference type="PIRSR" id="PIRSR600898-1"/>
    </source>
</evidence>
<feature type="binding site" description="proximal binding residue" evidence="4">
    <location>
        <position position="390"/>
    </location>
    <ligand>
        <name>heme b</name>
        <dbReference type="ChEBI" id="CHEBI:60344"/>
    </ligand>
    <ligandPart>
        <name>Fe</name>
        <dbReference type="ChEBI" id="CHEBI:18248"/>
    </ligandPart>
</feature>
<dbReference type="Gene3D" id="1.20.58.480">
    <property type="match status" value="1"/>
</dbReference>
<dbReference type="InterPro" id="IPR000898">
    <property type="entry name" value="Indolamine_dOase"/>
</dbReference>
<keyword evidence="7" id="KW-1185">Reference proteome</keyword>